<dbReference type="Proteomes" id="UP000479710">
    <property type="component" value="Unassembled WGS sequence"/>
</dbReference>
<evidence type="ECO:0000313" key="2">
    <source>
        <dbReference type="EMBL" id="KAF0896730.1"/>
    </source>
</evidence>
<dbReference type="AlphaFoldDB" id="A0A6G1C994"/>
<accession>A0A6G1C994</accession>
<keyword evidence="3" id="KW-1185">Reference proteome</keyword>
<feature type="region of interest" description="Disordered" evidence="1">
    <location>
        <begin position="89"/>
        <end position="157"/>
    </location>
</feature>
<name>A0A6G1C994_9ORYZ</name>
<gene>
    <name evidence="2" type="ORF">E2562_027257</name>
</gene>
<organism evidence="2 3">
    <name type="scientific">Oryza meyeriana var. granulata</name>
    <dbReference type="NCBI Taxonomy" id="110450"/>
    <lineage>
        <taxon>Eukaryota</taxon>
        <taxon>Viridiplantae</taxon>
        <taxon>Streptophyta</taxon>
        <taxon>Embryophyta</taxon>
        <taxon>Tracheophyta</taxon>
        <taxon>Spermatophyta</taxon>
        <taxon>Magnoliopsida</taxon>
        <taxon>Liliopsida</taxon>
        <taxon>Poales</taxon>
        <taxon>Poaceae</taxon>
        <taxon>BOP clade</taxon>
        <taxon>Oryzoideae</taxon>
        <taxon>Oryzeae</taxon>
        <taxon>Oryzinae</taxon>
        <taxon>Oryza</taxon>
        <taxon>Oryza meyeriana</taxon>
    </lineage>
</organism>
<feature type="compositionally biased region" description="Low complexity" evidence="1">
    <location>
        <begin position="89"/>
        <end position="102"/>
    </location>
</feature>
<proteinExistence type="predicted"/>
<comment type="caution">
    <text evidence="2">The sequence shown here is derived from an EMBL/GenBank/DDBJ whole genome shotgun (WGS) entry which is preliminary data.</text>
</comment>
<evidence type="ECO:0000313" key="3">
    <source>
        <dbReference type="Proteomes" id="UP000479710"/>
    </source>
</evidence>
<dbReference type="EMBL" id="SPHZ02000010">
    <property type="protein sequence ID" value="KAF0896730.1"/>
    <property type="molecule type" value="Genomic_DNA"/>
</dbReference>
<protein>
    <submittedName>
        <fullName evidence="2">Uncharacterized protein</fullName>
    </submittedName>
</protein>
<evidence type="ECO:0000256" key="1">
    <source>
        <dbReference type="SAM" id="MobiDB-lite"/>
    </source>
</evidence>
<reference evidence="2 3" key="1">
    <citation type="submission" date="2019-11" db="EMBL/GenBank/DDBJ databases">
        <title>Whole genome sequence of Oryza granulata.</title>
        <authorList>
            <person name="Li W."/>
        </authorList>
    </citation>
    <scope>NUCLEOTIDE SEQUENCE [LARGE SCALE GENOMIC DNA]</scope>
    <source>
        <strain evidence="3">cv. Menghai</strain>
        <tissue evidence="2">Leaf</tissue>
    </source>
</reference>
<sequence length="157" mass="16230">MRFPLLGYTGYPLAYIHTDLILRSTSCEMPMERRFLLLVLVLVAGLLAGSTGEQQPGRAVTAEHPAVGEQPRVTAAAASCDPLCVAGAGAPPSATAATGDASTPPPPRQLDRPNRDLPTIPTPSDHGPVPTPPSPISIDYAAAPVPRTITHRGGALA</sequence>